<evidence type="ECO:0000256" key="7">
    <source>
        <dbReference type="ARBA" id="ARBA00023004"/>
    </source>
</evidence>
<keyword evidence="5 12" id="KW-0812">Transmembrane</keyword>
<evidence type="ECO:0000259" key="16">
    <source>
        <dbReference type="Pfam" id="PF07715"/>
    </source>
</evidence>
<evidence type="ECO:0000256" key="6">
    <source>
        <dbReference type="ARBA" id="ARBA00022729"/>
    </source>
</evidence>
<dbReference type="EMBL" id="FXUO01000005">
    <property type="protein sequence ID" value="SMP94151.1"/>
    <property type="molecule type" value="Genomic_DNA"/>
</dbReference>
<evidence type="ECO:0000256" key="2">
    <source>
        <dbReference type="ARBA" id="ARBA00022448"/>
    </source>
</evidence>
<gene>
    <name evidence="17" type="ORF">SAMN05421679_105260</name>
</gene>
<evidence type="ECO:0000256" key="10">
    <source>
        <dbReference type="ARBA" id="ARBA00023136"/>
    </source>
</evidence>
<dbReference type="InterPro" id="IPR036942">
    <property type="entry name" value="Beta-barrel_TonB_sf"/>
</dbReference>
<evidence type="ECO:0000313" key="18">
    <source>
        <dbReference type="Proteomes" id="UP001158050"/>
    </source>
</evidence>
<keyword evidence="7" id="KW-0408">Iron</keyword>
<keyword evidence="10 12" id="KW-0472">Membrane</keyword>
<feature type="signal peptide" evidence="14">
    <location>
        <begin position="1"/>
        <end position="22"/>
    </location>
</feature>
<dbReference type="Pfam" id="PF07715">
    <property type="entry name" value="Plug"/>
    <property type="match status" value="1"/>
</dbReference>
<evidence type="ECO:0000256" key="3">
    <source>
        <dbReference type="ARBA" id="ARBA00022452"/>
    </source>
</evidence>
<dbReference type="InterPro" id="IPR037066">
    <property type="entry name" value="Plug_dom_sf"/>
</dbReference>
<evidence type="ECO:0000256" key="1">
    <source>
        <dbReference type="ARBA" id="ARBA00004571"/>
    </source>
</evidence>
<organism evidence="17 18">
    <name type="scientific">Epilithonimonas pallida</name>
    <dbReference type="NCBI Taxonomy" id="373671"/>
    <lineage>
        <taxon>Bacteria</taxon>
        <taxon>Pseudomonadati</taxon>
        <taxon>Bacteroidota</taxon>
        <taxon>Flavobacteriia</taxon>
        <taxon>Flavobacteriales</taxon>
        <taxon>Weeksellaceae</taxon>
        <taxon>Chryseobacterium group</taxon>
        <taxon>Epilithonimonas</taxon>
    </lineage>
</organism>
<keyword evidence="4" id="KW-0410">Iron transport</keyword>
<keyword evidence="2 12" id="KW-0813">Transport</keyword>
<dbReference type="Pfam" id="PF00593">
    <property type="entry name" value="TonB_dep_Rec_b-barrel"/>
    <property type="match status" value="1"/>
</dbReference>
<evidence type="ECO:0000256" key="8">
    <source>
        <dbReference type="ARBA" id="ARBA00023065"/>
    </source>
</evidence>
<evidence type="ECO:0000256" key="9">
    <source>
        <dbReference type="ARBA" id="ARBA00023077"/>
    </source>
</evidence>
<dbReference type="InterPro" id="IPR000531">
    <property type="entry name" value="Beta-barrel_TonB"/>
</dbReference>
<feature type="chain" id="PRO_5045699435" evidence="14">
    <location>
        <begin position="23"/>
        <end position="891"/>
    </location>
</feature>
<evidence type="ECO:0000256" key="13">
    <source>
        <dbReference type="RuleBase" id="RU003357"/>
    </source>
</evidence>
<proteinExistence type="inferred from homology"/>
<name>A0ABY1R3D0_9FLAO</name>
<evidence type="ECO:0000256" key="4">
    <source>
        <dbReference type="ARBA" id="ARBA00022496"/>
    </source>
</evidence>
<evidence type="ECO:0000256" key="12">
    <source>
        <dbReference type="PROSITE-ProRule" id="PRU01360"/>
    </source>
</evidence>
<accession>A0ABY1R3D0</accession>
<keyword evidence="11 12" id="KW-0998">Cell outer membrane</keyword>
<dbReference type="PROSITE" id="PS52016">
    <property type="entry name" value="TONB_DEPENDENT_REC_3"/>
    <property type="match status" value="1"/>
</dbReference>
<dbReference type="RefSeq" id="WP_283417090.1">
    <property type="nucleotide sequence ID" value="NZ_FXUO01000005.1"/>
</dbReference>
<evidence type="ECO:0000259" key="15">
    <source>
        <dbReference type="Pfam" id="PF00593"/>
    </source>
</evidence>
<dbReference type="InterPro" id="IPR039426">
    <property type="entry name" value="TonB-dep_rcpt-like"/>
</dbReference>
<evidence type="ECO:0000256" key="14">
    <source>
        <dbReference type="SAM" id="SignalP"/>
    </source>
</evidence>
<keyword evidence="6 14" id="KW-0732">Signal</keyword>
<dbReference type="SUPFAM" id="SSF56935">
    <property type="entry name" value="Porins"/>
    <property type="match status" value="1"/>
</dbReference>
<keyword evidence="18" id="KW-1185">Reference proteome</keyword>
<comment type="subcellular location">
    <subcellularLocation>
        <location evidence="1 12">Cell outer membrane</location>
        <topology evidence="1 12">Multi-pass membrane protein</topology>
    </subcellularLocation>
</comment>
<evidence type="ECO:0000313" key="17">
    <source>
        <dbReference type="EMBL" id="SMP94151.1"/>
    </source>
</evidence>
<keyword evidence="8" id="KW-0406">Ion transport</keyword>
<evidence type="ECO:0000256" key="5">
    <source>
        <dbReference type="ARBA" id="ARBA00022692"/>
    </source>
</evidence>
<keyword evidence="17" id="KW-0675">Receptor</keyword>
<dbReference type="Gene3D" id="2.40.170.20">
    <property type="entry name" value="TonB-dependent receptor, beta-barrel domain"/>
    <property type="match status" value="1"/>
</dbReference>
<dbReference type="Proteomes" id="UP001158050">
    <property type="component" value="Unassembled WGS sequence"/>
</dbReference>
<dbReference type="InterPro" id="IPR012910">
    <property type="entry name" value="Plug_dom"/>
</dbReference>
<evidence type="ECO:0000256" key="11">
    <source>
        <dbReference type="ARBA" id="ARBA00023237"/>
    </source>
</evidence>
<keyword evidence="9 13" id="KW-0798">TonB box</keyword>
<comment type="caution">
    <text evidence="17">The sequence shown here is derived from an EMBL/GenBank/DDBJ whole genome shotgun (WGS) entry which is preliminary data.</text>
</comment>
<reference evidence="17 18" key="1">
    <citation type="submission" date="2017-05" db="EMBL/GenBank/DDBJ databases">
        <authorList>
            <person name="Varghese N."/>
            <person name="Submissions S."/>
        </authorList>
    </citation>
    <scope>NUCLEOTIDE SEQUENCE [LARGE SCALE GENOMIC DNA]</scope>
    <source>
        <strain evidence="17 18">DSM 18015</strain>
    </source>
</reference>
<protein>
    <submittedName>
        <fullName evidence="17">TonB-dependent Receptor Plug Domain</fullName>
    </submittedName>
</protein>
<feature type="domain" description="TonB-dependent receptor-like beta-barrel" evidence="15">
    <location>
        <begin position="274"/>
        <end position="833"/>
    </location>
</feature>
<keyword evidence="3 12" id="KW-1134">Transmembrane beta strand</keyword>
<dbReference type="PANTHER" id="PTHR32552">
    <property type="entry name" value="FERRICHROME IRON RECEPTOR-RELATED"/>
    <property type="match status" value="1"/>
</dbReference>
<feature type="domain" description="TonB-dependent receptor plug" evidence="16">
    <location>
        <begin position="50"/>
        <end position="165"/>
    </location>
</feature>
<comment type="similarity">
    <text evidence="12 13">Belongs to the TonB-dependent receptor family.</text>
</comment>
<dbReference type="Gene3D" id="2.170.130.10">
    <property type="entry name" value="TonB-dependent receptor, plug domain"/>
    <property type="match status" value="1"/>
</dbReference>
<sequence length="891" mass="97950">MKNKSILFIVGIASLYLNNAYAQQSQQDSLKSKSIDEVVVTGVFDKRLRMNSPIAISVLKADVLEKQVAVSAPDLLKNVPGVYVNSSNGEIRNSVASRGITVGTQDGSFGYEYVSMQEDGLPITNTTYYNYGPDFFLRADATIERLDAVRGGSSSITTANAPGGIFNYVSKTGGKKLAGEARFRTGLQGKNSNGLYRTDLNIGGPLAENLFFNIGGFYRYDEGARSPGAYPLNNGGQVKANIVKKYNSGSLKLYVKYLKDRNGYSMAIPTRGYGDPRPAEGFDNSSSILLPPVTYDQGNFVEGGNLHYDSRRQVDNTYRSVGLNWEQKLGNGWNLDNKIRVSNNDVRYNTSTSTSIIAADNKAFFDLFGVGTGAGTFTFRDHNTGQVLYSINSVIPTGGSNPVYTVTANNLPGQTLRNNSVFITPLQTYQNKVKEVLNQLTITKKWRNMNFALGGYLGYSDVARVSGGGGVAITTMEPNPRIIDMEFNGTIMNFNGIPGSNRTGTFQMTNPDGMAQFASNNGSLLGFYAKQRQIAGFFGHTWDITSDLTLDWGVRYESQNIKGHNTRAYLKSTAGPDGNPLTMYDNTVLNYLETVDYDRTLNAFSYSAAVNYRINTNLSVYSRFSQGKKSPDLDVYFAANRKSTIGLLDPRQRTTNQLEAGLKAKYDKFDLFATPFYSVLKKVPSGGSATMPASAGGGFYALPTLYNDYRTIGLEIESNIRPLDYLSIRAVLTVQKSKITNGTYWVVNNPGPDDDVVASFTGNETGATPRLFFNITPTLNLGKFYSLLTWNYMGKRQANNANAFTLPAFSMFDFGAGYEFTSKMSASVNVNNLFNTYATMSWTRPGSYADQRAPLDNFTPEMYQAAESANMPYFTVANPPRSVFVSVTYKF</sequence>
<dbReference type="PANTHER" id="PTHR32552:SF89">
    <property type="entry name" value="CATECHOLATE SIDEROPHORE RECEPTOR FIU"/>
    <property type="match status" value="1"/>
</dbReference>